<proteinExistence type="predicted"/>
<evidence type="ECO:0000313" key="3">
    <source>
        <dbReference type="EMBL" id="MBD1319450.1"/>
    </source>
</evidence>
<dbReference type="CDD" id="cd08241">
    <property type="entry name" value="QOR1"/>
    <property type="match status" value="1"/>
</dbReference>
<accession>A0ABR7W9G6</accession>
<dbReference type="Gene3D" id="3.90.180.10">
    <property type="entry name" value="Medium-chain alcohol dehydrogenases, catalytic domain"/>
    <property type="match status" value="1"/>
</dbReference>
<dbReference type="EMBL" id="JACWMS010000002">
    <property type="protein sequence ID" value="MBD1319450.1"/>
    <property type="molecule type" value="Genomic_DNA"/>
</dbReference>
<dbReference type="SUPFAM" id="SSF51735">
    <property type="entry name" value="NAD(P)-binding Rossmann-fold domains"/>
    <property type="match status" value="1"/>
</dbReference>
<dbReference type="Pfam" id="PF00107">
    <property type="entry name" value="ADH_zinc_N"/>
    <property type="match status" value="1"/>
</dbReference>
<evidence type="ECO:0000259" key="2">
    <source>
        <dbReference type="SMART" id="SM00829"/>
    </source>
</evidence>
<dbReference type="RefSeq" id="WP_190267378.1">
    <property type="nucleotide sequence ID" value="NZ_BAABAD010000005.1"/>
</dbReference>
<dbReference type="SMART" id="SM00829">
    <property type="entry name" value="PKS_ER"/>
    <property type="match status" value="1"/>
</dbReference>
<dbReference type="Gene3D" id="3.40.50.720">
    <property type="entry name" value="NAD(P)-binding Rossmann-like Domain"/>
    <property type="match status" value="1"/>
</dbReference>
<dbReference type="PANTHER" id="PTHR43677:SF4">
    <property type="entry name" value="QUINONE OXIDOREDUCTASE-LIKE PROTEIN 2"/>
    <property type="match status" value="1"/>
</dbReference>
<sequence length="323" mass="33450">MRAALCTSHGPPENITVQEIPSPTLGDGRVRIQVEFAAVNFPDVLVVANDYQVKVPTPFVPGSEFAGIVSEVGGHDVGFAIGDRVMGTGLFGAFAAEVVTETRSLSHVPDGIDTRLAAASGVAYRTAYHSLRSVARVEAGDSIVVLGAGGGVGLAAVGLGTALGADVIAVASSQEKLDVAKRYGATGLINHRDADLRASLKELLPQGAAAVIDPVGGSLSEPALRSLRRGGRFVTIGFASGEIPRIPLNLVLVKGIHILGFQFGDVAPDEFTRNEEELRTLLSSGQVVPHVGAEFPLAEAAQALRTVADGRAVGKVLIRVRGD</sequence>
<dbReference type="InterPro" id="IPR051397">
    <property type="entry name" value="Zn-ADH-like_protein"/>
</dbReference>
<gene>
    <name evidence="3" type="ORF">IDF66_07615</name>
</gene>
<dbReference type="Pfam" id="PF08240">
    <property type="entry name" value="ADH_N"/>
    <property type="match status" value="1"/>
</dbReference>
<dbReference type="InterPro" id="IPR013154">
    <property type="entry name" value="ADH-like_N"/>
</dbReference>
<dbReference type="PANTHER" id="PTHR43677">
    <property type="entry name" value="SHORT-CHAIN DEHYDROGENASE/REDUCTASE"/>
    <property type="match status" value="1"/>
</dbReference>
<evidence type="ECO:0000313" key="4">
    <source>
        <dbReference type="Proteomes" id="UP000602395"/>
    </source>
</evidence>
<keyword evidence="4" id="KW-1185">Reference proteome</keyword>
<comment type="caution">
    <text evidence="3">The sequence shown here is derived from an EMBL/GenBank/DDBJ whole genome shotgun (WGS) entry which is preliminary data.</text>
</comment>
<dbReference type="SUPFAM" id="SSF50129">
    <property type="entry name" value="GroES-like"/>
    <property type="match status" value="1"/>
</dbReference>
<evidence type="ECO:0000256" key="1">
    <source>
        <dbReference type="SAM" id="MobiDB-lite"/>
    </source>
</evidence>
<dbReference type="InterPro" id="IPR036291">
    <property type="entry name" value="NAD(P)-bd_dom_sf"/>
</dbReference>
<feature type="domain" description="Enoyl reductase (ER)" evidence="2">
    <location>
        <begin position="10"/>
        <end position="318"/>
    </location>
</feature>
<name>A0ABR7W9G6_9ACTN</name>
<dbReference type="InterPro" id="IPR011032">
    <property type="entry name" value="GroES-like_sf"/>
</dbReference>
<dbReference type="InterPro" id="IPR013149">
    <property type="entry name" value="ADH-like_C"/>
</dbReference>
<dbReference type="InterPro" id="IPR020843">
    <property type="entry name" value="ER"/>
</dbReference>
<reference evidence="3 4" key="1">
    <citation type="submission" date="2020-09" db="EMBL/GenBank/DDBJ databases">
        <title>Novel species in genus Gordonia.</title>
        <authorList>
            <person name="Zhang G."/>
        </authorList>
    </citation>
    <scope>NUCLEOTIDE SEQUENCE [LARGE SCALE GENOMIC DNA]</scope>
    <source>
        <strain evidence="3 4">ON-33</strain>
    </source>
</reference>
<organism evidence="3 4">
    <name type="scientific">Gordonia hankookensis</name>
    <dbReference type="NCBI Taxonomy" id="589403"/>
    <lineage>
        <taxon>Bacteria</taxon>
        <taxon>Bacillati</taxon>
        <taxon>Actinomycetota</taxon>
        <taxon>Actinomycetes</taxon>
        <taxon>Mycobacteriales</taxon>
        <taxon>Gordoniaceae</taxon>
        <taxon>Gordonia</taxon>
    </lineage>
</organism>
<dbReference type="Proteomes" id="UP000602395">
    <property type="component" value="Unassembled WGS sequence"/>
</dbReference>
<feature type="region of interest" description="Disordered" evidence="1">
    <location>
        <begin position="1"/>
        <end position="21"/>
    </location>
</feature>
<protein>
    <submittedName>
        <fullName evidence="3">NADPH:quinone oxidoreductase family protein</fullName>
    </submittedName>
</protein>